<protein>
    <submittedName>
        <fullName evidence="2">Prevent-host-death family protein</fullName>
    </submittedName>
</protein>
<name>A0A2U1DF14_9LACO</name>
<proteinExistence type="inferred from homology"/>
<evidence type="ECO:0000256" key="1">
    <source>
        <dbReference type="ARBA" id="ARBA00009981"/>
    </source>
</evidence>
<dbReference type="SUPFAM" id="SSF143120">
    <property type="entry name" value="YefM-like"/>
    <property type="match status" value="1"/>
</dbReference>
<reference evidence="2 3" key="1">
    <citation type="submission" date="2018-04" db="EMBL/GenBank/DDBJ databases">
        <title>Genomic Encyclopedia of Type Strains, Phase IV (KMG-IV): sequencing the most valuable type-strain genomes for metagenomic binning, comparative biology and taxonomic classification.</title>
        <authorList>
            <person name="Goeker M."/>
        </authorList>
    </citation>
    <scope>NUCLEOTIDE SEQUENCE [LARGE SCALE GENOMIC DNA]</scope>
    <source>
        <strain evidence="2 3">DSM 28795</strain>
    </source>
</reference>
<dbReference type="Gene3D" id="3.40.1620.10">
    <property type="entry name" value="YefM-like domain"/>
    <property type="match status" value="1"/>
</dbReference>
<dbReference type="AlphaFoldDB" id="A0A2U1DF14"/>
<dbReference type="InterPro" id="IPR036165">
    <property type="entry name" value="YefM-like_sf"/>
</dbReference>
<dbReference type="NCBIfam" id="TIGR01552">
    <property type="entry name" value="phd_fam"/>
    <property type="match status" value="1"/>
</dbReference>
<dbReference type="RefSeq" id="WP_089937504.1">
    <property type="nucleotide sequence ID" value="NZ_CAKOEX010000001.1"/>
</dbReference>
<dbReference type="EMBL" id="QEKT01000001">
    <property type="protein sequence ID" value="PVY86260.1"/>
    <property type="molecule type" value="Genomic_DNA"/>
</dbReference>
<organism evidence="2 3">
    <name type="scientific">Convivina intestini</name>
    <dbReference type="NCBI Taxonomy" id="1505726"/>
    <lineage>
        <taxon>Bacteria</taxon>
        <taxon>Bacillati</taxon>
        <taxon>Bacillota</taxon>
        <taxon>Bacilli</taxon>
        <taxon>Lactobacillales</taxon>
        <taxon>Lactobacillaceae</taxon>
        <taxon>Convivina</taxon>
    </lineage>
</organism>
<comment type="similarity">
    <text evidence="1">Belongs to the phD/YefM antitoxin family.</text>
</comment>
<sequence length="93" mass="10730">MTIALTQSDFREHIKDYLDRVTDDNETVYIARTNGRTATVISQEKLNWLEKAVSAREDSLDYAIARDQLIQQGVIADDTQAVESDDTYWNQFK</sequence>
<gene>
    <name evidence="2" type="ORF">C7384_101175</name>
</gene>
<evidence type="ECO:0000313" key="3">
    <source>
        <dbReference type="Proteomes" id="UP000245433"/>
    </source>
</evidence>
<evidence type="ECO:0000313" key="2">
    <source>
        <dbReference type="EMBL" id="PVY86260.1"/>
    </source>
</evidence>
<dbReference type="Proteomes" id="UP000245433">
    <property type="component" value="Unassembled WGS sequence"/>
</dbReference>
<dbReference type="OrthoDB" id="2327172at2"/>
<keyword evidence="3" id="KW-1185">Reference proteome</keyword>
<comment type="caution">
    <text evidence="2">The sequence shown here is derived from an EMBL/GenBank/DDBJ whole genome shotgun (WGS) entry which is preliminary data.</text>
</comment>
<accession>A0A2U1DF14</accession>